<dbReference type="PROSITE" id="PS50249">
    <property type="entry name" value="MPN"/>
    <property type="match status" value="1"/>
</dbReference>
<dbReference type="InterPro" id="IPR037518">
    <property type="entry name" value="MPN"/>
</dbReference>
<keyword evidence="8" id="KW-1185">Reference proteome</keyword>
<dbReference type="CDD" id="cd08071">
    <property type="entry name" value="MPN_DUF2466"/>
    <property type="match status" value="1"/>
</dbReference>
<name>A0ABW9ZW72_9BACT</name>
<dbReference type="PANTHER" id="PTHR30471">
    <property type="entry name" value="DNA REPAIR PROTEIN RADC"/>
    <property type="match status" value="1"/>
</dbReference>
<keyword evidence="2" id="KW-0479">Metal-binding</keyword>
<reference evidence="7 8" key="1">
    <citation type="submission" date="2020-01" db="EMBL/GenBank/DDBJ databases">
        <title>Genome analysis.</title>
        <authorList>
            <person name="Wu S."/>
            <person name="Wang G."/>
        </authorList>
    </citation>
    <scope>NUCLEOTIDE SEQUENCE [LARGE SCALE GENOMIC DNA]</scope>
    <source>
        <strain evidence="7 8">SYL130</strain>
    </source>
</reference>
<evidence type="ECO:0000256" key="2">
    <source>
        <dbReference type="ARBA" id="ARBA00022723"/>
    </source>
</evidence>
<proteinExistence type="predicted"/>
<dbReference type="RefSeq" id="WP_161819673.1">
    <property type="nucleotide sequence ID" value="NZ_JAACJS010000015.1"/>
</dbReference>
<evidence type="ECO:0000256" key="4">
    <source>
        <dbReference type="ARBA" id="ARBA00022833"/>
    </source>
</evidence>
<evidence type="ECO:0000313" key="8">
    <source>
        <dbReference type="Proteomes" id="UP000753802"/>
    </source>
</evidence>
<organism evidence="7 8">
    <name type="scientific">Sediminibacterium roseum</name>
    <dbReference type="NCBI Taxonomy" id="1978412"/>
    <lineage>
        <taxon>Bacteria</taxon>
        <taxon>Pseudomonadati</taxon>
        <taxon>Bacteroidota</taxon>
        <taxon>Chitinophagia</taxon>
        <taxon>Chitinophagales</taxon>
        <taxon>Chitinophagaceae</taxon>
        <taxon>Sediminibacterium</taxon>
    </lineage>
</organism>
<keyword evidence="4" id="KW-0862">Zinc</keyword>
<sequence length="153" mass="17216">MNNQDELSVVSEVELIYRSKTRASLRPMIRRSQDSYRVLLGYWNLNKIEFIEEFKVLYLNRGYRVLAINELSTGGMTGTVADPRLIFATALKLNATAVILCHNHPSGNTTPSEVDKMLTEKLKSAGRFLDITVSDHLIISAEGYFSFADEGLL</sequence>
<keyword evidence="1" id="KW-0645">Protease</keyword>
<dbReference type="InterPro" id="IPR020891">
    <property type="entry name" value="UPF0758_CS"/>
</dbReference>
<dbReference type="SUPFAM" id="SSF102712">
    <property type="entry name" value="JAB1/MPN domain"/>
    <property type="match status" value="1"/>
</dbReference>
<accession>A0ABW9ZW72</accession>
<evidence type="ECO:0000256" key="5">
    <source>
        <dbReference type="ARBA" id="ARBA00023049"/>
    </source>
</evidence>
<dbReference type="PROSITE" id="PS01302">
    <property type="entry name" value="UPF0758"/>
    <property type="match status" value="1"/>
</dbReference>
<dbReference type="InterPro" id="IPR025657">
    <property type="entry name" value="RadC_JAB"/>
</dbReference>
<comment type="caution">
    <text evidence="7">The sequence shown here is derived from an EMBL/GenBank/DDBJ whole genome shotgun (WGS) entry which is preliminary data.</text>
</comment>
<dbReference type="Gene3D" id="3.40.140.10">
    <property type="entry name" value="Cytidine Deaminase, domain 2"/>
    <property type="match status" value="1"/>
</dbReference>
<dbReference type="PANTHER" id="PTHR30471:SF3">
    <property type="entry name" value="UPF0758 PROTEIN YEES-RELATED"/>
    <property type="match status" value="1"/>
</dbReference>
<dbReference type="Proteomes" id="UP000753802">
    <property type="component" value="Unassembled WGS sequence"/>
</dbReference>
<feature type="domain" description="MPN" evidence="6">
    <location>
        <begin position="28"/>
        <end position="153"/>
    </location>
</feature>
<dbReference type="InterPro" id="IPR001405">
    <property type="entry name" value="UPF0758"/>
</dbReference>
<gene>
    <name evidence="7" type="ORF">GWC95_15780</name>
</gene>
<keyword evidence="5" id="KW-0482">Metalloprotease</keyword>
<evidence type="ECO:0000256" key="1">
    <source>
        <dbReference type="ARBA" id="ARBA00022670"/>
    </source>
</evidence>
<keyword evidence="3" id="KW-0378">Hydrolase</keyword>
<evidence type="ECO:0000256" key="3">
    <source>
        <dbReference type="ARBA" id="ARBA00022801"/>
    </source>
</evidence>
<evidence type="ECO:0000313" key="7">
    <source>
        <dbReference type="EMBL" id="NCI51389.1"/>
    </source>
</evidence>
<dbReference type="Pfam" id="PF04002">
    <property type="entry name" value="RadC"/>
    <property type="match status" value="1"/>
</dbReference>
<evidence type="ECO:0000259" key="6">
    <source>
        <dbReference type="PROSITE" id="PS50249"/>
    </source>
</evidence>
<dbReference type="EMBL" id="JAACJS010000015">
    <property type="protein sequence ID" value="NCI51389.1"/>
    <property type="molecule type" value="Genomic_DNA"/>
</dbReference>
<protein>
    <submittedName>
        <fullName evidence="7">JAB domain-containing protein</fullName>
    </submittedName>
</protein>